<dbReference type="Gene3D" id="2.20.25.110">
    <property type="entry name" value="S-adenosyl-L-methionine-dependent methyltransferases"/>
    <property type="match status" value="1"/>
</dbReference>
<proteinExistence type="predicted"/>
<dbReference type="Proteomes" id="UP001595699">
    <property type="component" value="Unassembled WGS sequence"/>
</dbReference>
<dbReference type="Gene3D" id="3.40.50.150">
    <property type="entry name" value="Vaccinia Virus protein VP39"/>
    <property type="match status" value="1"/>
</dbReference>
<keyword evidence="2" id="KW-1185">Reference proteome</keyword>
<gene>
    <name evidence="1" type="ORF">ACFOUW_31020</name>
</gene>
<dbReference type="SUPFAM" id="SSF53335">
    <property type="entry name" value="S-adenosyl-L-methionine-dependent methyltransferases"/>
    <property type="match status" value="1"/>
</dbReference>
<accession>A0ABV7YKH8</accession>
<evidence type="ECO:0008006" key="3">
    <source>
        <dbReference type="Google" id="ProtNLM"/>
    </source>
</evidence>
<dbReference type="RefSeq" id="WP_205121310.1">
    <property type="nucleotide sequence ID" value="NZ_JAFBCM010000001.1"/>
</dbReference>
<protein>
    <recommendedName>
        <fullName evidence="3">Methyltransferase domain-containing protein</fullName>
    </recommendedName>
</protein>
<evidence type="ECO:0000313" key="2">
    <source>
        <dbReference type="Proteomes" id="UP001595699"/>
    </source>
</evidence>
<organism evidence="1 2">
    <name type="scientific">Tenggerimyces flavus</name>
    <dbReference type="NCBI Taxonomy" id="1708749"/>
    <lineage>
        <taxon>Bacteria</taxon>
        <taxon>Bacillati</taxon>
        <taxon>Actinomycetota</taxon>
        <taxon>Actinomycetes</taxon>
        <taxon>Propionibacteriales</taxon>
        <taxon>Nocardioidaceae</taxon>
        <taxon>Tenggerimyces</taxon>
    </lineage>
</organism>
<evidence type="ECO:0000313" key="1">
    <source>
        <dbReference type="EMBL" id="MFC3765304.1"/>
    </source>
</evidence>
<dbReference type="InterPro" id="IPR029063">
    <property type="entry name" value="SAM-dependent_MTases_sf"/>
</dbReference>
<sequence>MNAGAAMARALCAIDVRRGVLERYRHVSQVADLLENWDRSVDYWEVFSALNANDPAIDVYRVLSARFGGPSVEYGVGLGRVAAKVRPTFGVDISPRMIEKAQVSADLAATRLLVADMADVVLPELVSYSYVAFSHFNAFDHSELFGSFANIRKNSLDGGGFVFDMRTPARYRGLQSRLGERFLGHSGDGWEFWVTFGQRERDLFSITCEYQVLGGQSTTIGPFLERAYSDEQVAELLLDAGWELVEPDSYASVDPYRGSVTDRLWVVQARSGPLRSGRR</sequence>
<reference evidence="2" key="1">
    <citation type="journal article" date="2019" name="Int. J. Syst. Evol. Microbiol.">
        <title>The Global Catalogue of Microorganisms (GCM) 10K type strain sequencing project: providing services to taxonomists for standard genome sequencing and annotation.</title>
        <authorList>
            <consortium name="The Broad Institute Genomics Platform"/>
            <consortium name="The Broad Institute Genome Sequencing Center for Infectious Disease"/>
            <person name="Wu L."/>
            <person name="Ma J."/>
        </authorList>
    </citation>
    <scope>NUCLEOTIDE SEQUENCE [LARGE SCALE GENOMIC DNA]</scope>
    <source>
        <strain evidence="2">CGMCC 4.7241</strain>
    </source>
</reference>
<comment type="caution">
    <text evidence="1">The sequence shown here is derived from an EMBL/GenBank/DDBJ whole genome shotgun (WGS) entry which is preliminary data.</text>
</comment>
<dbReference type="EMBL" id="JBHRZH010000037">
    <property type="protein sequence ID" value="MFC3765304.1"/>
    <property type="molecule type" value="Genomic_DNA"/>
</dbReference>
<name>A0ABV7YKH8_9ACTN</name>